<dbReference type="SUPFAM" id="SSF53098">
    <property type="entry name" value="Ribonuclease H-like"/>
    <property type="match status" value="1"/>
</dbReference>
<evidence type="ECO:0000256" key="6">
    <source>
        <dbReference type="ARBA" id="ARBA00023242"/>
    </source>
</evidence>
<reference evidence="9" key="1">
    <citation type="journal article" date="2019" name="Science">
        <title>Mutation of a bHLH transcription factor allowed almond domestication.</title>
        <authorList>
            <person name="Sanchez-Perez R."/>
            <person name="Pavan S."/>
            <person name="Mazzeo R."/>
            <person name="Moldovan C."/>
            <person name="Aiese Cigliano R."/>
            <person name="Del Cueto J."/>
            <person name="Ricciardi F."/>
            <person name="Lotti C."/>
            <person name="Ricciardi L."/>
            <person name="Dicenta F."/>
            <person name="Lopez-Marques R.L."/>
            <person name="Lindberg Moller B."/>
        </authorList>
    </citation>
    <scope>NUCLEOTIDE SEQUENCE</scope>
</reference>
<dbReference type="InterPro" id="IPR012337">
    <property type="entry name" value="RNaseH-like_sf"/>
</dbReference>
<dbReference type="InterPro" id="IPR008906">
    <property type="entry name" value="HATC_C_dom"/>
</dbReference>
<dbReference type="GO" id="GO:0008270">
    <property type="term" value="F:zinc ion binding"/>
    <property type="evidence" value="ECO:0007669"/>
    <property type="project" value="UniProtKB-KW"/>
</dbReference>
<dbReference type="GO" id="GO:0046983">
    <property type="term" value="F:protein dimerization activity"/>
    <property type="evidence" value="ECO:0007669"/>
    <property type="project" value="InterPro"/>
</dbReference>
<evidence type="ECO:0000256" key="5">
    <source>
        <dbReference type="ARBA" id="ARBA00023125"/>
    </source>
</evidence>
<keyword evidence="6" id="KW-0539">Nucleus</keyword>
<dbReference type="PANTHER" id="PTHR46481:SF10">
    <property type="entry name" value="ZINC FINGER BED DOMAIN-CONTAINING PROTEIN 39"/>
    <property type="match status" value="1"/>
</dbReference>
<gene>
    <name evidence="9" type="ORF">Prudu_016828</name>
</gene>
<accession>A0A4Y1RN06</accession>
<evidence type="ECO:0000256" key="3">
    <source>
        <dbReference type="ARBA" id="ARBA00022771"/>
    </source>
</evidence>
<evidence type="ECO:0000259" key="8">
    <source>
        <dbReference type="Pfam" id="PF14372"/>
    </source>
</evidence>
<dbReference type="PANTHER" id="PTHR46481">
    <property type="entry name" value="ZINC FINGER BED DOMAIN-CONTAINING PROTEIN 4"/>
    <property type="match status" value="1"/>
</dbReference>
<feature type="domain" description="HAT C-terminal dimerisation" evidence="7">
    <location>
        <begin position="344"/>
        <end position="426"/>
    </location>
</feature>
<dbReference type="GO" id="GO:0003677">
    <property type="term" value="F:DNA binding"/>
    <property type="evidence" value="ECO:0007669"/>
    <property type="project" value="UniProtKB-KW"/>
</dbReference>
<dbReference type="Pfam" id="PF05699">
    <property type="entry name" value="Dimer_Tnp_hAT"/>
    <property type="match status" value="1"/>
</dbReference>
<dbReference type="AlphaFoldDB" id="A0A4Y1RN06"/>
<dbReference type="Pfam" id="PF14372">
    <property type="entry name" value="hAT-like_RNase-H"/>
    <property type="match status" value="1"/>
</dbReference>
<evidence type="ECO:0000313" key="9">
    <source>
        <dbReference type="EMBL" id="BBH05445.1"/>
    </source>
</evidence>
<evidence type="ECO:0000256" key="2">
    <source>
        <dbReference type="ARBA" id="ARBA00022723"/>
    </source>
</evidence>
<organism evidence="9">
    <name type="scientific">Prunus dulcis</name>
    <name type="common">Almond</name>
    <name type="synonym">Amygdalus dulcis</name>
    <dbReference type="NCBI Taxonomy" id="3755"/>
    <lineage>
        <taxon>Eukaryota</taxon>
        <taxon>Viridiplantae</taxon>
        <taxon>Streptophyta</taxon>
        <taxon>Embryophyta</taxon>
        <taxon>Tracheophyta</taxon>
        <taxon>Spermatophyta</taxon>
        <taxon>Magnoliopsida</taxon>
        <taxon>eudicotyledons</taxon>
        <taxon>Gunneridae</taxon>
        <taxon>Pentapetalae</taxon>
        <taxon>rosids</taxon>
        <taxon>fabids</taxon>
        <taxon>Rosales</taxon>
        <taxon>Rosaceae</taxon>
        <taxon>Amygdaloideae</taxon>
        <taxon>Amygdaleae</taxon>
        <taxon>Prunus</taxon>
    </lineage>
</organism>
<keyword evidence="3" id="KW-0863">Zinc-finger</keyword>
<dbReference type="InterPro" id="IPR052035">
    <property type="entry name" value="ZnF_BED_domain_contain"/>
</dbReference>
<keyword evidence="4" id="KW-0862">Zinc</keyword>
<proteinExistence type="predicted"/>
<evidence type="ECO:0000256" key="4">
    <source>
        <dbReference type="ARBA" id="ARBA00022833"/>
    </source>
</evidence>
<evidence type="ECO:0000256" key="1">
    <source>
        <dbReference type="ARBA" id="ARBA00004123"/>
    </source>
</evidence>
<keyword evidence="2" id="KW-0479">Metal-binding</keyword>
<name>A0A4Y1RN06_PRUDU</name>
<feature type="non-terminal residue" evidence="9">
    <location>
        <position position="1"/>
    </location>
</feature>
<protein>
    <submittedName>
        <fullName evidence="9">BED zinc finger</fullName>
    </submittedName>
</protein>
<comment type="subcellular location">
    <subcellularLocation>
        <location evidence="1">Nucleus</location>
    </subcellularLocation>
</comment>
<keyword evidence="5" id="KW-0238">DNA-binding</keyword>
<dbReference type="GO" id="GO:0005634">
    <property type="term" value="C:nucleus"/>
    <property type="evidence" value="ECO:0007669"/>
    <property type="project" value="UniProtKB-SubCell"/>
</dbReference>
<sequence>GAQPRFDLPSHTTIARDVWDLYQEEKAKIKSVLTHNAQRVSLTTDTWTSIQNINYMVLMAYFIDDDWVWHKRILNFCVIPNHKGNTTGRLVKACLNGWGIDKVFTISVDNASSNDGCISYMKKRLEKWNSLIGDGGAHITNLIVTDGMKEIHQSIESIRNCAKYVWGSSQLLEKFRACLEMEKVDTRTMVPLDRQKGFERMEEDGPKFLEYFEEYEADGKERKKRVGPPTSLNWDNTKFDKYWGNVNNINKLFFVTVILNPRYKMEYVEFCLDDLVSDENGVNEMSLEIKTLLHNLYDYYRKQNPAAAQVFHGNVESEGSLHVNNDVTKSSRRYKDVVEIRNKIDKYLLEPPVNLTNDEFKLLDWWKENATKFPILSNVAKYVFAVQASTVASECFFSTGKRVVDPFRGSLTPKIIEALICCSDWLRKCKFELNMKQLMELYYLNDENFRYLELEKLEKLYRNCPNLNC</sequence>
<dbReference type="EMBL" id="AP019302">
    <property type="protein sequence ID" value="BBH05445.1"/>
    <property type="molecule type" value="Genomic_DNA"/>
</dbReference>
<feature type="domain" description="hAT-like transposase RNase-H fold" evidence="8">
    <location>
        <begin position="237"/>
        <end position="300"/>
    </location>
</feature>
<dbReference type="InterPro" id="IPR025525">
    <property type="entry name" value="hAT-like_transposase_RNase-H"/>
</dbReference>
<evidence type="ECO:0000259" key="7">
    <source>
        <dbReference type="Pfam" id="PF05699"/>
    </source>
</evidence>